<feature type="compositionally biased region" description="Polar residues" evidence="5">
    <location>
        <begin position="1541"/>
        <end position="1552"/>
    </location>
</feature>
<feature type="compositionally biased region" description="Polar residues" evidence="5">
    <location>
        <begin position="1331"/>
        <end position="1342"/>
    </location>
</feature>
<feature type="compositionally biased region" description="Polar residues" evidence="5">
    <location>
        <begin position="829"/>
        <end position="839"/>
    </location>
</feature>
<feature type="region of interest" description="Disordered" evidence="5">
    <location>
        <begin position="1895"/>
        <end position="1931"/>
    </location>
</feature>
<feature type="compositionally biased region" description="Basic residues" evidence="5">
    <location>
        <begin position="2043"/>
        <end position="2056"/>
    </location>
</feature>
<feature type="domain" description="Nucleoporin Nup159/Nup146 N-terminal" evidence="6">
    <location>
        <begin position="59"/>
        <end position="385"/>
    </location>
</feature>
<feature type="region of interest" description="Disordered" evidence="5">
    <location>
        <begin position="963"/>
        <end position="1558"/>
    </location>
</feature>
<organism evidence="7 8">
    <name type="scientific">Tetrapyrgos nigripes</name>
    <dbReference type="NCBI Taxonomy" id="182062"/>
    <lineage>
        <taxon>Eukaryota</taxon>
        <taxon>Fungi</taxon>
        <taxon>Dikarya</taxon>
        <taxon>Basidiomycota</taxon>
        <taxon>Agaricomycotina</taxon>
        <taxon>Agaricomycetes</taxon>
        <taxon>Agaricomycetidae</taxon>
        <taxon>Agaricales</taxon>
        <taxon>Marasmiineae</taxon>
        <taxon>Marasmiaceae</taxon>
        <taxon>Tetrapyrgos</taxon>
    </lineage>
</organism>
<feature type="coiled-coil region" evidence="4">
    <location>
        <begin position="1827"/>
        <end position="1854"/>
    </location>
</feature>
<feature type="compositionally biased region" description="Low complexity" evidence="5">
    <location>
        <begin position="741"/>
        <end position="773"/>
    </location>
</feature>
<feature type="region of interest" description="Disordered" evidence="5">
    <location>
        <begin position="444"/>
        <end position="515"/>
    </location>
</feature>
<evidence type="ECO:0000256" key="5">
    <source>
        <dbReference type="SAM" id="MobiDB-lite"/>
    </source>
</evidence>
<feature type="compositionally biased region" description="Low complexity" evidence="5">
    <location>
        <begin position="1046"/>
        <end position="1062"/>
    </location>
</feature>
<sequence length="2202" mass="227775">MNTFSRLSRLNQPAVYVDPNARDALRDGLNYPTFRLLNKKTRITLSPEYLSHDQSFSYATFSVANSKGWFSAVQSSNETFAVILSPLSDLRKAIRDATTDGVTFTPQRTLSFRTSEPNIVQFTANDTRLVIGFKSGQLVIYDTSVVLTPGADQNNPLHVSEASSSPPVQIHPNPSNDPSLAETMAIVRADGTVQILKMNLEPMGGWAASGPDSVPVAVAWSPKGKQLAIGLQLGDILCFHPGNMDVPQKHIPPTANGTLASLNWLAPGYTFRTSYAVPDSDPVHHIVHVEPRSTSATYTKLEHSFQAPDRTKQRSYVLSLPKWDSTDENKFLVIVGDASCTDMEVLGNDGTQWYQQSQENPLSIPLDKNSDDTVLMSLEVDLTDTEARFPVMYAYLNDGTLQAWFIEHSQPYAGMVASVAAPVQAPASTTSSTSAFGQGSLFGQQPSTSAFGQTQTVPAFSQPSSSQPSVFGQPQQTSTFSDQSQQTSAFGSQSVFGQPSGFGQQSSAPTFGQSSFGTPASVSTFGQPSAFGQSSFTQPSTTSSAFSAFASNNPSPFGAGFGSPTPNANKAPPSSSTPDESMSDSTPSFGGLSLGGDDGSSSKPKSSFGGIFGSSATSSDQNASESTSNGSVIKPASGFGAFGASGGAFGSKTVEQPSAFSGGAFSAKPTTQSAFGDGSNTNSTQPSSGFGQPSFGKPAFGQSSFGQPGFGQTGFGTKAPPAPASNTGGFSAFAGSPSVFGGSTPKSNTTSNTSGGFASFATGTSAFGATSSSQSPFSGNASPKPDTTAPPAGGTFASFASTGPSVFGKPASTQEATSASSSHSPFAGNGSSKPETITPPTGGAFASFASTGPSVFGKPAPTQEVKSAFSPAPESKSSSNSGSAAATPSQGSVFASPPPQPVASPSASSPPSTPPAKSPPAQTPTPSSASFFKPDSGFGGFGVAISKDSPFLKATQNKTPPVSAFALSGATSPPAPSTSSSTPTFGSTSKIGSGSTTPTFGTPSKPGFGSAPGPTFGSTSKLGFGFGMSSSPGATPSTPPEKPSEAATNAFSAFSGSASPFSKLGAGKSFGDLFKDNKKETSEGKKEDEEKDKKKTPEAEKEQKEIKKEDEDEEVTKEKAQSSSDATEVKEEGSPKAKTPSVTEPEESAAPVPSKQAGDREKTPVPVFSPPPKDEASKGKDKVEPPLTPPPEDEGFGKLATQPSSESVSSQASSFVNVSREDADSSEEPADSEEEAEAEDEYDEHGEDSDGSFLSEHSDFEEEEEEETDRTGSPSPDQIPLPPSRSRSNTPQQEGPSIKVTSEQSPAASDVSSEDDESDSSRLSTIREESTTPPGSPTKSQDVSAPVVASPAPVSQASLSLGGTRPSTRPTRSSPLASTPLSLSGEEEEDEQLTPKRAPLEIKPVQHKPRPASPRPPFGILPTKTTTVEDSEDSKTPSTKRPKTPPLLSSFMATSTTPELSSTPPSLFGGKPAPLLSTPLTNLSSTPASTSSAPSNSGNSFGIKPFGSPSIPPAPVNTTGDASSSGVFVMPRGASPVPAGSTPSASTPNSFFKQPFAPSPSAFGKPGAPLSAPSILPAAMPPTPTISPATIGSPLMSAGGLSGEQQPKLPNFNPPPGKPVPGMNSNLFGSPAAAPSASPAPLMLGRPGMEAPTTPKPKPASPGIAGMPGVPIGFGTPGNSISLQQYQEGMQQECVLLCITIAKELDDLRQLAERAAAKREALGKSASGSRRKEDLGDASKWGLADMAQFGQVLVTFQKDVEEINKKRETLQTALEDLHKGMIKANTRREEVARFNKAQADNEFSKMLKLRTLGPEHQENQTQLRRSIRAVDTRVSQLEDRLKAYKKRLSEINSGKPAFRAPTLDVINRTYRNIDIAIQKQMDDVDYLSKRVAKLDLSPASSSSPRASPKPNGRFRSPGPSAQNGTLSKRPWNITPDVAVTTAAALNAERSAHKLKTVLLAARTEPLLNEKAKEAKAPPVAFNMGGTPATHMAGGSVGAGGGGIQFNTPLHLGANYQPPEMDWNNFPEDRFQVTTPVAAERRGGGHKREHGVIHLKKSPNQSTLLDGPSPSPGGFESPSAPTGKLALPSSPPPPKFDWGPLPNTPPKADQKGKGKAPDVKPGLLGSPSPSTGGGGGSGGGGLSLPSGFVGFSSFRPKSTAPATPPGNTGNVPSPFGGGIFGKPPPADSKPSDLSGSWVADGFK</sequence>
<feature type="compositionally biased region" description="Low complexity" evidence="5">
    <location>
        <begin position="1897"/>
        <end position="1910"/>
    </location>
</feature>
<dbReference type="Gene3D" id="2.130.10.10">
    <property type="entry name" value="YVTN repeat-like/Quinoprotein amine dehydrogenase"/>
    <property type="match status" value="1"/>
</dbReference>
<feature type="region of interest" description="Disordered" evidence="5">
    <location>
        <begin position="1630"/>
        <end position="1667"/>
    </location>
</feature>
<feature type="compositionally biased region" description="Polar residues" evidence="5">
    <location>
        <begin position="668"/>
        <end position="691"/>
    </location>
</feature>
<feature type="compositionally biased region" description="Low complexity" evidence="5">
    <location>
        <begin position="1454"/>
        <end position="1500"/>
    </location>
</feature>
<feature type="compositionally biased region" description="Gly residues" evidence="5">
    <location>
        <begin position="2130"/>
        <end position="2141"/>
    </location>
</feature>
<feature type="compositionally biased region" description="Low complexity" evidence="5">
    <location>
        <begin position="572"/>
        <end position="591"/>
    </location>
</feature>
<feature type="compositionally biased region" description="Polar residues" evidence="5">
    <location>
        <begin position="1516"/>
        <end position="1526"/>
    </location>
</feature>
<dbReference type="InterPro" id="IPR015943">
    <property type="entry name" value="WD40/YVTN_repeat-like_dom_sf"/>
</dbReference>
<feature type="compositionally biased region" description="Low complexity" evidence="5">
    <location>
        <begin position="968"/>
        <end position="1009"/>
    </location>
</feature>
<feature type="compositionally biased region" description="Low complexity" evidence="5">
    <location>
        <begin position="1343"/>
        <end position="1384"/>
    </location>
</feature>
<dbReference type="GO" id="GO:0005634">
    <property type="term" value="C:nucleus"/>
    <property type="evidence" value="ECO:0007669"/>
    <property type="project" value="UniProtKB-SubCell"/>
</dbReference>
<evidence type="ECO:0000256" key="2">
    <source>
        <dbReference type="ARBA" id="ARBA00022448"/>
    </source>
</evidence>
<feature type="compositionally biased region" description="Low complexity" evidence="5">
    <location>
        <begin position="599"/>
        <end position="615"/>
    </location>
</feature>
<dbReference type="SUPFAM" id="SSF117289">
    <property type="entry name" value="Nucleoporin domain"/>
    <property type="match status" value="1"/>
</dbReference>
<comment type="caution">
    <text evidence="7">The sequence shown here is derived from an EMBL/GenBank/DDBJ whole genome shotgun (WGS) entry which is preliminary data.</text>
</comment>
<feature type="compositionally biased region" description="Gly residues" evidence="5">
    <location>
        <begin position="640"/>
        <end position="649"/>
    </location>
</feature>
<comment type="subcellular location">
    <subcellularLocation>
        <location evidence="1">Nucleus</location>
    </subcellularLocation>
</comment>
<feature type="compositionally biased region" description="Pro residues" evidence="5">
    <location>
        <begin position="911"/>
        <end position="923"/>
    </location>
</feature>
<evidence type="ECO:0000313" key="7">
    <source>
        <dbReference type="EMBL" id="KAF5367165.1"/>
    </source>
</evidence>
<keyword evidence="8" id="KW-1185">Reference proteome</keyword>
<keyword evidence="3" id="KW-0539">Nucleus</keyword>
<feature type="compositionally biased region" description="Low complexity" evidence="5">
    <location>
        <begin position="457"/>
        <end position="488"/>
    </location>
</feature>
<keyword evidence="2" id="KW-0813">Transport</keyword>
<feature type="compositionally biased region" description="Acidic residues" evidence="5">
    <location>
        <begin position="1259"/>
        <end position="1268"/>
    </location>
</feature>
<evidence type="ECO:0000256" key="1">
    <source>
        <dbReference type="ARBA" id="ARBA00004123"/>
    </source>
</evidence>
<keyword evidence="4" id="KW-0175">Coiled coil</keyword>
<feature type="compositionally biased region" description="Polar residues" evidence="5">
    <location>
        <begin position="1285"/>
        <end position="1307"/>
    </location>
</feature>
<evidence type="ECO:0000313" key="8">
    <source>
        <dbReference type="Proteomes" id="UP000559256"/>
    </source>
</evidence>
<feature type="compositionally biased region" description="Low complexity" evidence="5">
    <location>
        <begin position="867"/>
        <end position="889"/>
    </location>
</feature>
<feature type="compositionally biased region" description="Low complexity" evidence="5">
    <location>
        <begin position="2142"/>
        <end position="2153"/>
    </location>
</feature>
<dbReference type="OrthoDB" id="248320at2759"/>
<feature type="compositionally biased region" description="Low complexity" evidence="5">
    <location>
        <begin position="2120"/>
        <end position="2129"/>
    </location>
</feature>
<feature type="compositionally biased region" description="Polar residues" evidence="5">
    <location>
        <begin position="444"/>
        <end position="456"/>
    </location>
</feature>
<feature type="compositionally biased region" description="Basic and acidic residues" evidence="5">
    <location>
        <begin position="1172"/>
        <end position="1184"/>
    </location>
</feature>
<accession>A0A8H5GLY5</accession>
<evidence type="ECO:0000259" key="6">
    <source>
        <dbReference type="Pfam" id="PF16755"/>
    </source>
</evidence>
<feature type="region of interest" description="Disordered" evidence="5">
    <location>
        <begin position="557"/>
        <end position="933"/>
    </location>
</feature>
<evidence type="ECO:0000256" key="3">
    <source>
        <dbReference type="ARBA" id="ARBA00023242"/>
    </source>
</evidence>
<feature type="compositionally biased region" description="Low complexity" evidence="5">
    <location>
        <begin position="1204"/>
        <end position="1218"/>
    </location>
</feature>
<feature type="compositionally biased region" description="Acidic residues" evidence="5">
    <location>
        <begin position="1224"/>
        <end position="1250"/>
    </location>
</feature>
<reference evidence="7 8" key="1">
    <citation type="journal article" date="2020" name="ISME J.">
        <title>Uncovering the hidden diversity of litter-decomposition mechanisms in mushroom-forming fungi.</title>
        <authorList>
            <person name="Floudas D."/>
            <person name="Bentzer J."/>
            <person name="Ahren D."/>
            <person name="Johansson T."/>
            <person name="Persson P."/>
            <person name="Tunlid A."/>
        </authorList>
    </citation>
    <scope>NUCLEOTIDE SEQUENCE [LARGE SCALE GENOMIC DNA]</scope>
    <source>
        <strain evidence="7 8">CBS 291.85</strain>
    </source>
</reference>
<evidence type="ECO:0000256" key="4">
    <source>
        <dbReference type="SAM" id="Coils"/>
    </source>
</evidence>
<proteinExistence type="predicted"/>
<feature type="compositionally biased region" description="Low complexity" evidence="5">
    <location>
        <begin position="811"/>
        <end position="824"/>
    </location>
</feature>
<dbReference type="Proteomes" id="UP000559256">
    <property type="component" value="Unassembled WGS sequence"/>
</dbReference>
<feature type="compositionally biased region" description="Polar residues" evidence="5">
    <location>
        <begin position="616"/>
        <end position="631"/>
    </location>
</feature>
<dbReference type="EMBL" id="JAACJM010000020">
    <property type="protein sequence ID" value="KAF5367165.1"/>
    <property type="molecule type" value="Genomic_DNA"/>
</dbReference>
<feature type="compositionally biased region" description="Basic and acidic residues" evidence="5">
    <location>
        <begin position="2107"/>
        <end position="2117"/>
    </location>
</feature>
<name>A0A8H5GLY5_9AGAR</name>
<gene>
    <name evidence="7" type="ORF">D9758_004005</name>
</gene>
<feature type="compositionally biased region" description="Polar residues" evidence="5">
    <location>
        <begin position="489"/>
        <end position="515"/>
    </location>
</feature>
<protein>
    <recommendedName>
        <fullName evidence="6">Nucleoporin Nup159/Nup146 N-terminal domain-containing protein</fullName>
    </recommendedName>
</protein>
<feature type="compositionally biased region" description="Low complexity" evidence="5">
    <location>
        <begin position="1630"/>
        <end position="1641"/>
    </location>
</feature>
<feature type="compositionally biased region" description="Basic and acidic residues" evidence="5">
    <location>
        <begin position="1073"/>
        <end position="1109"/>
    </location>
</feature>
<dbReference type="InterPro" id="IPR039462">
    <property type="entry name" value="Nup159/Nup146_N"/>
</dbReference>
<dbReference type="Pfam" id="PF16755">
    <property type="entry name" value="Beta-prop_NUP159_NUP214"/>
    <property type="match status" value="1"/>
</dbReference>
<feature type="coiled-coil region" evidence="4">
    <location>
        <begin position="1753"/>
        <end position="1780"/>
    </location>
</feature>
<feature type="region of interest" description="Disordered" evidence="5">
    <location>
        <begin position="2036"/>
        <end position="2202"/>
    </location>
</feature>